<feature type="compositionally biased region" description="Polar residues" evidence="3">
    <location>
        <begin position="7"/>
        <end position="37"/>
    </location>
</feature>
<dbReference type="Pfam" id="PF08609">
    <property type="entry name" value="Fes1"/>
    <property type="match status" value="1"/>
</dbReference>
<protein>
    <submittedName>
        <fullName evidence="5">Nucleotide exchange factors-like protein</fullName>
    </submittedName>
</protein>
<feature type="compositionally biased region" description="Polar residues" evidence="3">
    <location>
        <begin position="68"/>
        <end position="82"/>
    </location>
</feature>
<feature type="region of interest" description="Disordered" evidence="3">
    <location>
        <begin position="366"/>
        <end position="389"/>
    </location>
</feature>
<reference evidence="5" key="1">
    <citation type="submission" date="2014-07" db="EMBL/GenBank/DDBJ databases">
        <title>Draft genome sequence of the yeast Pseudozyma antarctica JCM 10317 known as a producer of lipase B which used in a wide range of industrial applications.</title>
        <authorList>
            <person name="Morita T."/>
            <person name="Saika A."/>
            <person name="Koike H."/>
        </authorList>
    </citation>
    <scope>NUCLEOTIDE SEQUENCE</scope>
    <source>
        <strain evidence="5">JCM 10317</strain>
    </source>
</reference>
<dbReference type="GO" id="GO:0005783">
    <property type="term" value="C:endoplasmic reticulum"/>
    <property type="evidence" value="ECO:0007669"/>
    <property type="project" value="TreeGrafter"/>
</dbReference>
<dbReference type="RefSeq" id="XP_014653526.1">
    <property type="nucleotide sequence ID" value="XM_014798040.1"/>
</dbReference>
<keyword evidence="6" id="KW-1185">Reference proteome</keyword>
<evidence type="ECO:0000256" key="3">
    <source>
        <dbReference type="SAM" id="MobiDB-lite"/>
    </source>
</evidence>
<proteinExistence type="inferred from homology"/>
<dbReference type="InterPro" id="IPR016024">
    <property type="entry name" value="ARM-type_fold"/>
</dbReference>
<gene>
    <name evidence="5" type="ORF">PAN0_060d6519</name>
</gene>
<dbReference type="InterPro" id="IPR050693">
    <property type="entry name" value="Hsp70_NEF-Inhibitors"/>
</dbReference>
<dbReference type="EMBL" id="DF830127">
    <property type="protein sequence ID" value="GAK68278.1"/>
    <property type="molecule type" value="Genomic_DNA"/>
</dbReference>
<evidence type="ECO:0000256" key="1">
    <source>
        <dbReference type="ARBA" id="ARBA00011045"/>
    </source>
</evidence>
<evidence type="ECO:0000259" key="4">
    <source>
        <dbReference type="Pfam" id="PF08609"/>
    </source>
</evidence>
<dbReference type="Proteomes" id="UP000053758">
    <property type="component" value="Unassembled WGS sequence"/>
</dbReference>
<keyword evidence="2" id="KW-0677">Repeat</keyword>
<dbReference type="InterPro" id="IPR013918">
    <property type="entry name" value="Nucleotide_exch_fac_Fes1"/>
</dbReference>
<evidence type="ECO:0000256" key="2">
    <source>
        <dbReference type="ARBA" id="ARBA00022737"/>
    </source>
</evidence>
<comment type="similarity">
    <text evidence="1">Belongs to the FES1 family.</text>
</comment>
<dbReference type="PANTHER" id="PTHR19316">
    <property type="entry name" value="PROTEIN FOLDING REGULATOR"/>
    <property type="match status" value="1"/>
</dbReference>
<evidence type="ECO:0000313" key="5">
    <source>
        <dbReference type="EMBL" id="GAK68278.1"/>
    </source>
</evidence>
<dbReference type="GeneID" id="26307325"/>
<dbReference type="AlphaFoldDB" id="A0A081CNN2"/>
<dbReference type="HOGENOM" id="CLU_046722_0_1_1"/>
<dbReference type="Gene3D" id="1.25.10.10">
    <property type="entry name" value="Leucine-rich Repeat Variant"/>
    <property type="match status" value="1"/>
</dbReference>
<dbReference type="PANTHER" id="PTHR19316:SF18">
    <property type="entry name" value="HSP70-BINDING PROTEIN 1"/>
    <property type="match status" value="1"/>
</dbReference>
<feature type="region of interest" description="Disordered" evidence="3">
    <location>
        <begin position="1"/>
        <end position="83"/>
    </location>
</feature>
<organism evidence="5">
    <name type="scientific">Pseudozyma antarctica</name>
    <name type="common">Yeast</name>
    <name type="synonym">Candida antarctica</name>
    <dbReference type="NCBI Taxonomy" id="84753"/>
    <lineage>
        <taxon>Eukaryota</taxon>
        <taxon>Fungi</taxon>
        <taxon>Dikarya</taxon>
        <taxon>Basidiomycota</taxon>
        <taxon>Ustilaginomycotina</taxon>
        <taxon>Ustilaginomycetes</taxon>
        <taxon>Ustilaginales</taxon>
        <taxon>Ustilaginaceae</taxon>
        <taxon>Moesziomyces</taxon>
    </lineage>
</organism>
<sequence length="467" mass="49578">MVLKKNGQWTLSAEPNHPIKTSTPDGGSPTSESQNFPQLPKSGEGLSTAFNDLPPLILLEPPPPPTPSSSNTHLITPSTRTRMSNDKNAQELLKWGLANSTTAAGPSVEQISADIESGRRPDLADPHLYEAIMGKSEAQMMAEQLSVAVDESRSVEDRCTALDNFEMLIETIDNANNMTSMNMWPSIVGLMASSQPEIQTAAAWILGTAVQNNDKAQMAVLPHEPVRAVVDLFQSGDEKVRAKAMYALSGLIKHNPAAMDQFDKLDGWKVLRSALVDPIIGIRRKAAFLLNTLLFQDPNSLTTPPPSAAVASTATAVAPAASSAGPVPLDLGPETMRTSVPHPNVARALVESGTLSTLLSSLLPPGTHGIDDADLPPPSGADGDQDPRSDLDFAEKAAAAILAFAAKLPPIPSDALLDQKTKSLFKALLKELQGPPFDSTTDAKSRADELALDPEQLHTLTTTINAL</sequence>
<accession>A0A081CNN2</accession>
<dbReference type="SUPFAM" id="SSF48371">
    <property type="entry name" value="ARM repeat"/>
    <property type="match status" value="1"/>
</dbReference>
<name>A0A081CNN2_PSEA2</name>
<dbReference type="GO" id="GO:0000774">
    <property type="term" value="F:adenyl-nucleotide exchange factor activity"/>
    <property type="evidence" value="ECO:0007669"/>
    <property type="project" value="TreeGrafter"/>
</dbReference>
<feature type="domain" description="Nucleotide exchange factor Fes1" evidence="4">
    <location>
        <begin position="90"/>
        <end position="178"/>
    </location>
</feature>
<dbReference type="InterPro" id="IPR011989">
    <property type="entry name" value="ARM-like"/>
</dbReference>
<evidence type="ECO:0000313" key="6">
    <source>
        <dbReference type="Proteomes" id="UP000053758"/>
    </source>
</evidence>